<proteinExistence type="predicted"/>
<evidence type="ECO:0000313" key="2">
    <source>
        <dbReference type="Proteomes" id="UP000012159"/>
    </source>
</evidence>
<accession>M6W0W2</accession>
<evidence type="ECO:0000313" key="1">
    <source>
        <dbReference type="EMBL" id="EMO62735.1"/>
    </source>
</evidence>
<sequence>MPTKETFCLQNPNFVNRKKLQEFHHHLFYTPRRVMAVNAELGAAAGTANGSACDGPSYFRKSAVTRRK</sequence>
<gene>
    <name evidence="1" type="ORF">LEP1GSC133_3531</name>
</gene>
<dbReference type="EMBL" id="AKWF02000075">
    <property type="protein sequence ID" value="EMO62735.1"/>
    <property type="molecule type" value="Genomic_DNA"/>
</dbReference>
<dbReference type="AlphaFoldDB" id="M6W0W2"/>
<comment type="caution">
    <text evidence="1">The sequence shown here is derived from an EMBL/GenBank/DDBJ whole genome shotgun (WGS) entry which is preliminary data.</text>
</comment>
<organism evidence="1 2">
    <name type="scientific">Leptospira borgpetersenii serovar Pomona str. 200901868</name>
    <dbReference type="NCBI Taxonomy" id="1192866"/>
    <lineage>
        <taxon>Bacteria</taxon>
        <taxon>Pseudomonadati</taxon>
        <taxon>Spirochaetota</taxon>
        <taxon>Spirochaetia</taxon>
        <taxon>Leptospirales</taxon>
        <taxon>Leptospiraceae</taxon>
        <taxon>Leptospira</taxon>
    </lineage>
</organism>
<name>M6W0W2_LEPBO</name>
<reference evidence="1 2" key="1">
    <citation type="submission" date="2013-01" db="EMBL/GenBank/DDBJ databases">
        <authorList>
            <person name="Harkins D.M."/>
            <person name="Durkin A.S."/>
            <person name="Brinkac L.M."/>
            <person name="Haft D.H."/>
            <person name="Selengut J.D."/>
            <person name="Sanka R."/>
            <person name="DePew J."/>
            <person name="Purushe J."/>
            <person name="Picardeau M."/>
            <person name="Werts C."/>
            <person name="Goarant C."/>
            <person name="Vinetz J.M."/>
            <person name="Sutton G.G."/>
            <person name="Nierman W.C."/>
            <person name="Fouts D.E."/>
        </authorList>
    </citation>
    <scope>NUCLEOTIDE SEQUENCE [LARGE SCALE GENOMIC DNA]</scope>
    <source>
        <strain evidence="1 2">200901868</strain>
    </source>
</reference>
<protein>
    <submittedName>
        <fullName evidence="1">Uncharacterized protein</fullName>
    </submittedName>
</protein>
<dbReference type="Proteomes" id="UP000012159">
    <property type="component" value="Unassembled WGS sequence"/>
</dbReference>
<dbReference type="STRING" id="1192866.LEP1GSC133_3531"/>